<evidence type="ECO:0000256" key="1">
    <source>
        <dbReference type="SAM" id="Phobius"/>
    </source>
</evidence>
<sequence>MLAKNDDHTRSIIWRSVMSVTSVVIILIAVFFLVRMFTMNPLEGTWDYEDSDLIMTIKGNNTAIIKWPDEFDDNQIAVSMDYDIDSKTKTFSLRLNTDAVKKAADSEGISEDVITQALDRLDGTYDYNMEQNQLTLTDREYGSQLIFEKE</sequence>
<gene>
    <name evidence="2" type="ORF">H8S40_07185</name>
</gene>
<keyword evidence="3" id="KW-1185">Reference proteome</keyword>
<organism evidence="2 3">
    <name type="scientific">Ruminococcus hominis</name>
    <dbReference type="NCBI Taxonomy" id="2763065"/>
    <lineage>
        <taxon>Bacteria</taxon>
        <taxon>Bacillati</taxon>
        <taxon>Bacillota</taxon>
        <taxon>Clostridia</taxon>
        <taxon>Eubacteriales</taxon>
        <taxon>Oscillospiraceae</taxon>
        <taxon>Ruminococcus</taxon>
    </lineage>
</organism>
<proteinExistence type="predicted"/>
<name>A0ABR7G8Z2_9FIRM</name>
<reference evidence="2 3" key="1">
    <citation type="submission" date="2020-08" db="EMBL/GenBank/DDBJ databases">
        <title>Genome public.</title>
        <authorList>
            <person name="Liu C."/>
            <person name="Sun Q."/>
        </authorList>
    </citation>
    <scope>NUCLEOTIDE SEQUENCE [LARGE SCALE GENOMIC DNA]</scope>
    <source>
        <strain evidence="2 3">NSJ-13</strain>
    </source>
</reference>
<dbReference type="RefSeq" id="WP_118737248.1">
    <property type="nucleotide sequence ID" value="NZ_JACOPE010000001.1"/>
</dbReference>
<feature type="transmembrane region" description="Helical" evidence="1">
    <location>
        <begin position="12"/>
        <end position="34"/>
    </location>
</feature>
<evidence type="ECO:0008006" key="4">
    <source>
        <dbReference type="Google" id="ProtNLM"/>
    </source>
</evidence>
<accession>A0ABR7G8Z2</accession>
<evidence type="ECO:0000313" key="3">
    <source>
        <dbReference type="Proteomes" id="UP000631576"/>
    </source>
</evidence>
<evidence type="ECO:0000313" key="2">
    <source>
        <dbReference type="EMBL" id="MBC5683350.1"/>
    </source>
</evidence>
<protein>
    <recommendedName>
        <fullName evidence="4">DUF4825 domain-containing protein</fullName>
    </recommendedName>
</protein>
<keyword evidence="1" id="KW-0472">Membrane</keyword>
<dbReference type="Proteomes" id="UP000631576">
    <property type="component" value="Unassembled WGS sequence"/>
</dbReference>
<keyword evidence="1" id="KW-1133">Transmembrane helix</keyword>
<keyword evidence="1" id="KW-0812">Transmembrane</keyword>
<comment type="caution">
    <text evidence="2">The sequence shown here is derived from an EMBL/GenBank/DDBJ whole genome shotgun (WGS) entry which is preliminary data.</text>
</comment>
<dbReference type="EMBL" id="JACOPE010000001">
    <property type="protein sequence ID" value="MBC5683350.1"/>
    <property type="molecule type" value="Genomic_DNA"/>
</dbReference>